<dbReference type="InterPro" id="IPR010359">
    <property type="entry name" value="IrrE_HExxH"/>
</dbReference>
<evidence type="ECO:0000313" key="2">
    <source>
        <dbReference type="EMBL" id="GIO37469.1"/>
    </source>
</evidence>
<dbReference type="PANTHER" id="PTHR43236:SF1">
    <property type="entry name" value="BLL7220 PROTEIN"/>
    <property type="match status" value="1"/>
</dbReference>
<dbReference type="PANTHER" id="PTHR43236">
    <property type="entry name" value="ANTITOXIN HIGA1"/>
    <property type="match status" value="1"/>
</dbReference>
<reference evidence="2 3" key="1">
    <citation type="submission" date="2021-03" db="EMBL/GenBank/DDBJ databases">
        <title>Antimicrobial resistance genes in bacteria isolated from Japanese honey, and their potential for conferring macrolide and lincosamide resistance in the American foulbrood pathogen Paenibacillus larvae.</title>
        <authorList>
            <person name="Okamoto M."/>
            <person name="Kumagai M."/>
            <person name="Kanamori H."/>
            <person name="Takamatsu D."/>
        </authorList>
    </citation>
    <scope>NUCLEOTIDE SEQUENCE [LARGE SCALE GENOMIC DNA]</scope>
    <source>
        <strain evidence="2 3">J41TS12</strain>
    </source>
</reference>
<gene>
    <name evidence="2" type="ORF">J41TS12_23300</name>
</gene>
<dbReference type="Gene3D" id="1.10.10.2910">
    <property type="match status" value="1"/>
</dbReference>
<protein>
    <recommendedName>
        <fullName evidence="1">IrrE N-terminal-like domain-containing protein</fullName>
    </recommendedName>
</protein>
<name>A0A919XT37_9BACL</name>
<dbReference type="Proteomes" id="UP000681162">
    <property type="component" value="Unassembled WGS sequence"/>
</dbReference>
<comment type="caution">
    <text evidence="2">The sequence shown here is derived from an EMBL/GenBank/DDBJ whole genome shotgun (WGS) entry which is preliminary data.</text>
</comment>
<keyword evidence="3" id="KW-1185">Reference proteome</keyword>
<accession>A0A919XT37</accession>
<organism evidence="2 3">
    <name type="scientific">Paenibacillus antibioticophila</name>
    <dbReference type="NCBI Taxonomy" id="1274374"/>
    <lineage>
        <taxon>Bacteria</taxon>
        <taxon>Bacillati</taxon>
        <taxon>Bacillota</taxon>
        <taxon>Bacilli</taxon>
        <taxon>Bacillales</taxon>
        <taxon>Paenibacillaceae</taxon>
        <taxon>Paenibacillus</taxon>
    </lineage>
</organism>
<evidence type="ECO:0000259" key="1">
    <source>
        <dbReference type="Pfam" id="PF06114"/>
    </source>
</evidence>
<dbReference type="Pfam" id="PF06114">
    <property type="entry name" value="Peptidase_M78"/>
    <property type="match status" value="1"/>
</dbReference>
<dbReference type="EMBL" id="BORR01000007">
    <property type="protein sequence ID" value="GIO37469.1"/>
    <property type="molecule type" value="Genomic_DNA"/>
</dbReference>
<evidence type="ECO:0000313" key="3">
    <source>
        <dbReference type="Proteomes" id="UP000681162"/>
    </source>
</evidence>
<sequence length="129" mass="14547">MPLVFPKFNCEIVEKAEMGTILGLACPEKNVIYLREDVYDGAVDDIPMHRFTIAHEIGHFFMHTPKTVGFARNSSTKIPPFFDIEWQANTFAAELLAPPRLLKGLNRKEIQKVFGVSAKVAEIQSKQIS</sequence>
<dbReference type="AlphaFoldDB" id="A0A919XT37"/>
<proteinExistence type="predicted"/>
<feature type="domain" description="IrrE N-terminal-like" evidence="1">
    <location>
        <begin position="48"/>
        <end position="122"/>
    </location>
</feature>
<dbReference type="InterPro" id="IPR052345">
    <property type="entry name" value="Rad_response_metalloprotease"/>
</dbReference>